<dbReference type="PROSITE" id="PS51462">
    <property type="entry name" value="NUDIX"/>
    <property type="match status" value="1"/>
</dbReference>
<gene>
    <name evidence="2" type="ORF">NIASO_15510</name>
</gene>
<name>W0F320_9BACT</name>
<accession>W0F320</accession>
<dbReference type="Pfam" id="PF00293">
    <property type="entry name" value="NUDIX"/>
    <property type="match status" value="1"/>
</dbReference>
<dbReference type="PANTHER" id="PTHR43736:SF4">
    <property type="entry name" value="SLR1690 PROTEIN"/>
    <property type="match status" value="1"/>
</dbReference>
<protein>
    <submittedName>
        <fullName evidence="2">DNA mistmatch repair protein MutT</fullName>
    </submittedName>
</protein>
<dbReference type="Pfam" id="PF21906">
    <property type="entry name" value="WHD_NrtR"/>
    <property type="match status" value="1"/>
</dbReference>
<reference evidence="2 3" key="1">
    <citation type="submission" date="2013-12" db="EMBL/GenBank/DDBJ databases">
        <authorList>
            <consortium name="DOE Joint Genome Institute"/>
            <person name="Eisen J."/>
            <person name="Huntemann M."/>
            <person name="Han J."/>
            <person name="Chen A."/>
            <person name="Kyrpides N."/>
            <person name="Mavromatis K."/>
            <person name="Markowitz V."/>
            <person name="Palaniappan K."/>
            <person name="Ivanova N."/>
            <person name="Schaumberg A."/>
            <person name="Pati A."/>
            <person name="Liolios K."/>
            <person name="Nordberg H.P."/>
            <person name="Cantor M.N."/>
            <person name="Hua S.X."/>
            <person name="Woyke T."/>
        </authorList>
    </citation>
    <scope>NUCLEOTIDE SEQUENCE [LARGE SCALE GENOMIC DNA]</scope>
    <source>
        <strain evidence="3">DSM 19437</strain>
    </source>
</reference>
<dbReference type="CDD" id="cd18873">
    <property type="entry name" value="NUDIX_NadM_like"/>
    <property type="match status" value="1"/>
</dbReference>
<dbReference type="eggNOG" id="COG1051">
    <property type="taxonomic scope" value="Bacteria"/>
</dbReference>
<evidence type="ECO:0000313" key="2">
    <source>
        <dbReference type="EMBL" id="AHF16178.1"/>
    </source>
</evidence>
<dbReference type="Proteomes" id="UP000003586">
    <property type="component" value="Chromosome"/>
</dbReference>
<dbReference type="InterPro" id="IPR054105">
    <property type="entry name" value="WHD_NrtR"/>
</dbReference>
<feature type="domain" description="Nudix hydrolase" evidence="1">
    <location>
        <begin position="10"/>
        <end position="141"/>
    </location>
</feature>
<dbReference type="InterPro" id="IPR036390">
    <property type="entry name" value="WH_DNA-bd_sf"/>
</dbReference>
<proteinExistence type="predicted"/>
<dbReference type="InterPro" id="IPR015797">
    <property type="entry name" value="NUDIX_hydrolase-like_dom_sf"/>
</dbReference>
<dbReference type="AlphaFoldDB" id="W0F320"/>
<dbReference type="Gene3D" id="3.90.79.10">
    <property type="entry name" value="Nucleoside Triphosphate Pyrophosphohydrolase"/>
    <property type="match status" value="1"/>
</dbReference>
<sequence length="234" mass="27043">MAAKYINQSRFTVAVDCIVFGYDGQNLKILLIKRAFTPMVGRWSLMGGFIAKDESADEAAARILESLTGLKNIYQEQFYTFSAPNRDTRERTISIAYFSLIDIKKYKEPSSEYHAEWFSIKDYPDLIFDHTEMVKIAQKRLQYKATSHAILFELLPDKFTLPLLQSLFEDVYGTSFDKGNFSRKMLSTGLLQKQKDKDKAGSKKGAFFYKLDRKHYQQNSHKFLKLVPNPNSLL</sequence>
<dbReference type="SUPFAM" id="SSF46785">
    <property type="entry name" value="Winged helix' DNA-binding domain"/>
    <property type="match status" value="1"/>
</dbReference>
<dbReference type="PANTHER" id="PTHR43736">
    <property type="entry name" value="ADP-RIBOSE PYROPHOSPHATASE"/>
    <property type="match status" value="1"/>
</dbReference>
<dbReference type="SUPFAM" id="SSF55811">
    <property type="entry name" value="Nudix"/>
    <property type="match status" value="1"/>
</dbReference>
<dbReference type="OrthoDB" id="9786141at2"/>
<dbReference type="RefSeq" id="WP_008586948.1">
    <property type="nucleotide sequence ID" value="NZ_CP007035.1"/>
</dbReference>
<dbReference type="STRING" id="929713.NIASO_15510"/>
<dbReference type="InterPro" id="IPR000086">
    <property type="entry name" value="NUDIX_hydrolase_dom"/>
</dbReference>
<dbReference type="InterPro" id="IPR036388">
    <property type="entry name" value="WH-like_DNA-bd_sf"/>
</dbReference>
<dbReference type="Gene3D" id="1.10.10.10">
    <property type="entry name" value="Winged helix-like DNA-binding domain superfamily/Winged helix DNA-binding domain"/>
    <property type="match status" value="1"/>
</dbReference>
<organism evidence="2 3">
    <name type="scientific">Niabella soli DSM 19437</name>
    <dbReference type="NCBI Taxonomy" id="929713"/>
    <lineage>
        <taxon>Bacteria</taxon>
        <taxon>Pseudomonadati</taxon>
        <taxon>Bacteroidota</taxon>
        <taxon>Chitinophagia</taxon>
        <taxon>Chitinophagales</taxon>
        <taxon>Chitinophagaceae</taxon>
        <taxon>Niabella</taxon>
    </lineage>
</organism>
<evidence type="ECO:0000259" key="1">
    <source>
        <dbReference type="PROSITE" id="PS51462"/>
    </source>
</evidence>
<keyword evidence="3" id="KW-1185">Reference proteome</keyword>
<dbReference type="HOGENOM" id="CLU_037162_3_1_10"/>
<evidence type="ECO:0000313" key="3">
    <source>
        <dbReference type="Proteomes" id="UP000003586"/>
    </source>
</evidence>
<dbReference type="EMBL" id="CP007035">
    <property type="protein sequence ID" value="AHF16178.1"/>
    <property type="molecule type" value="Genomic_DNA"/>
</dbReference>
<dbReference type="KEGG" id="nso:NIASO_15510"/>